<keyword evidence="4 7" id="KW-1133">Transmembrane helix</keyword>
<comment type="subcellular location">
    <subcellularLocation>
        <location evidence="1">Endomembrane system</location>
        <topology evidence="1">Multi-pass membrane protein</topology>
    </subcellularLocation>
</comment>
<dbReference type="EMBL" id="OY726395">
    <property type="protein sequence ID" value="CAJ1581436.1"/>
    <property type="molecule type" value="Genomic_DNA"/>
</dbReference>
<feature type="transmembrane region" description="Helical" evidence="7">
    <location>
        <begin position="376"/>
        <end position="395"/>
    </location>
</feature>
<feature type="transmembrane region" description="Helical" evidence="7">
    <location>
        <begin position="111"/>
        <end position="135"/>
    </location>
</feature>
<feature type="transmembrane region" description="Helical" evidence="7">
    <location>
        <begin position="288"/>
        <end position="306"/>
    </location>
</feature>
<dbReference type="PANTHER" id="PTHR23519:SF1">
    <property type="entry name" value="AUTOPHAGY-RELATED PROTEIN 22"/>
    <property type="match status" value="1"/>
</dbReference>
<keyword evidence="2" id="KW-0813">Transport</keyword>
<gene>
    <name evidence="8" type="ORF">MU0050_001552</name>
</gene>
<feature type="transmembrane region" description="Helical" evidence="7">
    <location>
        <begin position="59"/>
        <end position="80"/>
    </location>
</feature>
<protein>
    <submittedName>
        <fullName evidence="8">MFS transporter</fullName>
    </submittedName>
</protein>
<dbReference type="Gene3D" id="1.20.1250.20">
    <property type="entry name" value="MFS general substrate transporter like domains"/>
    <property type="match status" value="2"/>
</dbReference>
<feature type="transmembrane region" description="Helical" evidence="7">
    <location>
        <begin position="12"/>
        <end position="39"/>
    </location>
</feature>
<organism evidence="8 9">
    <name type="scientific">[Mycobacterium] wendilense</name>
    <dbReference type="NCBI Taxonomy" id="3064284"/>
    <lineage>
        <taxon>Bacteria</taxon>
        <taxon>Bacillati</taxon>
        <taxon>Actinomycetota</taxon>
        <taxon>Actinomycetes</taxon>
        <taxon>Mycobacteriales</taxon>
        <taxon>Mycobacteriaceae</taxon>
        <taxon>Mycolicibacter</taxon>
    </lineage>
</organism>
<dbReference type="RefSeq" id="WP_316515772.1">
    <property type="nucleotide sequence ID" value="NZ_OY726395.1"/>
</dbReference>
<evidence type="ECO:0000256" key="1">
    <source>
        <dbReference type="ARBA" id="ARBA00004127"/>
    </source>
</evidence>
<evidence type="ECO:0000256" key="2">
    <source>
        <dbReference type="ARBA" id="ARBA00022448"/>
    </source>
</evidence>
<name>A0ABN9NWQ9_9MYCO</name>
<proteinExistence type="predicted"/>
<evidence type="ECO:0000256" key="6">
    <source>
        <dbReference type="SAM" id="MobiDB-lite"/>
    </source>
</evidence>
<feature type="region of interest" description="Disordered" evidence="6">
    <location>
        <begin position="431"/>
        <end position="450"/>
    </location>
</feature>
<dbReference type="Pfam" id="PF11700">
    <property type="entry name" value="ATG22"/>
    <property type="match status" value="1"/>
</dbReference>
<feature type="transmembrane region" description="Helical" evidence="7">
    <location>
        <begin position="195"/>
        <end position="213"/>
    </location>
</feature>
<evidence type="ECO:0000256" key="4">
    <source>
        <dbReference type="ARBA" id="ARBA00022989"/>
    </source>
</evidence>
<reference evidence="8 9" key="1">
    <citation type="submission" date="2023-08" db="EMBL/GenBank/DDBJ databases">
        <authorList>
            <person name="Folkvardsen B D."/>
            <person name="Norman A."/>
        </authorList>
    </citation>
    <scope>NUCLEOTIDE SEQUENCE [LARGE SCALE GENOMIC DNA]</scope>
    <source>
        <strain evidence="8 9">Mu0050</strain>
    </source>
</reference>
<keyword evidence="3 7" id="KW-0812">Transmembrane</keyword>
<dbReference type="InterPro" id="IPR050495">
    <property type="entry name" value="ATG22/LtaA_families"/>
</dbReference>
<feature type="transmembrane region" description="Helical" evidence="7">
    <location>
        <begin position="318"/>
        <end position="335"/>
    </location>
</feature>
<evidence type="ECO:0000256" key="5">
    <source>
        <dbReference type="ARBA" id="ARBA00023136"/>
    </source>
</evidence>
<feature type="transmembrane region" description="Helical" evidence="7">
    <location>
        <begin position="341"/>
        <end position="364"/>
    </location>
</feature>
<dbReference type="InterPro" id="IPR024671">
    <property type="entry name" value="Atg22-like"/>
</dbReference>
<feature type="transmembrane region" description="Helical" evidence="7">
    <location>
        <begin position="156"/>
        <end position="175"/>
    </location>
</feature>
<dbReference type="InterPro" id="IPR036259">
    <property type="entry name" value="MFS_trans_sf"/>
</dbReference>
<evidence type="ECO:0000313" key="8">
    <source>
        <dbReference type="EMBL" id="CAJ1581436.1"/>
    </source>
</evidence>
<dbReference type="SUPFAM" id="SSF103473">
    <property type="entry name" value="MFS general substrate transporter"/>
    <property type="match status" value="1"/>
</dbReference>
<dbReference type="Proteomes" id="UP001190466">
    <property type="component" value="Chromosome"/>
</dbReference>
<sequence length="450" mass="47111">MTQPPAPAKSRVAAWALWDCGFVGLNAIVVTFVFSVYLTESVGEGMPGGASPASWLGRALTVAGLTVAILAPVTGVWVQAPHLRRRALTVLTGLAVLLTAAMSLIHDDSSYLFAGLVLLAATAACGDLAGVPYNAMLRQLSTPATSGRISGLGSGAGYFGSVLLLLIVYLGFIMGDGPTRGLLDLPVEDGFNVRMVMLVAAAWFALFAVPLLLTAQHITPLTPEPPPSIGLFGAYRRVWADLRMEWARDRNLVYYLLASAVFRDGLAGVFTFGAVLGVKVYGISPADVLIFGMAALVIAATGAVLGGHVDDRVGAKPVIVGSLAAMVAVGLVMLALSGPTVFWVCGLTLCLFLGPAQAAARNLLLRMSADGREGVAFGLYTMTGRAVSFLAPWLFFLFVDAFGTDRAGLGGILVVLVAGLTGMLFVRTPGRYRADGPPEQPRAQTAERDR</sequence>
<evidence type="ECO:0000313" key="9">
    <source>
        <dbReference type="Proteomes" id="UP001190466"/>
    </source>
</evidence>
<dbReference type="PANTHER" id="PTHR23519">
    <property type="entry name" value="AUTOPHAGY-RELATED PROTEIN 22"/>
    <property type="match status" value="1"/>
</dbReference>
<feature type="transmembrane region" description="Helical" evidence="7">
    <location>
        <begin position="87"/>
        <end position="105"/>
    </location>
</feature>
<keyword evidence="9" id="KW-1185">Reference proteome</keyword>
<evidence type="ECO:0000256" key="7">
    <source>
        <dbReference type="SAM" id="Phobius"/>
    </source>
</evidence>
<accession>A0ABN9NWQ9</accession>
<feature type="transmembrane region" description="Helical" evidence="7">
    <location>
        <begin position="252"/>
        <end position="276"/>
    </location>
</feature>
<feature type="transmembrane region" description="Helical" evidence="7">
    <location>
        <begin position="407"/>
        <end position="426"/>
    </location>
</feature>
<keyword evidence="5 7" id="KW-0472">Membrane</keyword>
<evidence type="ECO:0000256" key="3">
    <source>
        <dbReference type="ARBA" id="ARBA00022692"/>
    </source>
</evidence>